<keyword evidence="2" id="KW-1185">Reference proteome</keyword>
<reference evidence="2" key="1">
    <citation type="submission" date="2016-10" db="EMBL/GenBank/DDBJ databases">
        <authorList>
            <person name="Varghese N."/>
            <person name="Submissions S."/>
        </authorList>
    </citation>
    <scope>NUCLEOTIDE SEQUENCE [LARGE SCALE GENOMIC DNA]</scope>
    <source>
        <strain evidence="2">ATCC 25963</strain>
    </source>
</reference>
<proteinExistence type="predicted"/>
<gene>
    <name evidence="1" type="ORF">SAMN02745121_05082</name>
</gene>
<sequence length="375" mass="38803">MAHHNWKFGFVALTLLGFACDQARSGDMRALTEVAPMDSAEACGEASVELIAGQNIDVGAVTVYNDETTVCVAFATEGDWYLTETHLAIATDPAGIPQKNGNPIPGQFPLHHEDLWTQHDAFCVLLADIGAEPGDPLYIATHAAVAQEIEGEIVGGETAWGQGHDFPGKNWGMYFEYLPATCDGGDPCGYRTQTQGGWGNSCEGNNAGCYRDAHFDAAFPDGLVVGCGDLHATLLGSAAVERALPTGGEPRALLPVEAVSYDGSDADPTVGTVLFGQVVALSLSVAFDAFDDFKQVDTPVPLADLVVADPGSPCAGMSVGEVLAAANAALGGCPAALSASELSDCAAKINQAYVDGKAEVCSDTLEIPTPTPIPG</sequence>
<evidence type="ECO:0000313" key="1">
    <source>
        <dbReference type="EMBL" id="SFE66440.1"/>
    </source>
</evidence>
<dbReference type="PROSITE" id="PS51257">
    <property type="entry name" value="PROKAR_LIPOPROTEIN"/>
    <property type="match status" value="1"/>
</dbReference>
<organism evidence="1 2">
    <name type="scientific">Nannocystis exedens</name>
    <dbReference type="NCBI Taxonomy" id="54"/>
    <lineage>
        <taxon>Bacteria</taxon>
        <taxon>Pseudomonadati</taxon>
        <taxon>Myxococcota</taxon>
        <taxon>Polyangia</taxon>
        <taxon>Nannocystales</taxon>
        <taxon>Nannocystaceae</taxon>
        <taxon>Nannocystis</taxon>
    </lineage>
</organism>
<dbReference type="OrthoDB" id="197688at2"/>
<evidence type="ECO:0000313" key="2">
    <source>
        <dbReference type="Proteomes" id="UP000199400"/>
    </source>
</evidence>
<dbReference type="AlphaFoldDB" id="A0A1I2CFH9"/>
<name>A0A1I2CFH9_9BACT</name>
<dbReference type="Proteomes" id="UP000199400">
    <property type="component" value="Unassembled WGS sequence"/>
</dbReference>
<dbReference type="RefSeq" id="WP_096326687.1">
    <property type="nucleotide sequence ID" value="NZ_FOMX01000017.1"/>
</dbReference>
<dbReference type="EMBL" id="FOMX01000017">
    <property type="protein sequence ID" value="SFE66440.1"/>
    <property type="molecule type" value="Genomic_DNA"/>
</dbReference>
<accession>A0A1I2CFH9</accession>
<protein>
    <submittedName>
        <fullName evidence="1">Uncharacterized protein</fullName>
    </submittedName>
</protein>
<dbReference type="STRING" id="54.SAMN02745121_05082"/>